<proteinExistence type="predicted"/>
<sequence>MPAPSLYDIVKRRLQRSVQLVVDVGDIPFHVVEPVLKKIENPGQLKEIEENSPHIAEDTALMWEIFIRRDIQGWQAKVNEFRNIKATAKLYYKLEKEQTRQIEKEKAELRAKLAQGEKERQKNTSTLINRTFDPTRSRRLPNYSHSYAMTRDPRNYTFAPGETKKRLTGRGIIAKAQQQSQSMIAARRSANNHLIRSRQTSQMTAPKSMLGGSRAPMPVDRQKQAPAKAPASSVTARTQAVGSMTRNEEDSLKDREARLKAFTSGRKPQSSANNQKSDEIKASAAGSSMREAKGDSEPRSSPSTKRKQPVNCLMPPRKRR</sequence>
<feature type="region of interest" description="Disordered" evidence="2">
    <location>
        <begin position="195"/>
        <end position="320"/>
    </location>
</feature>
<feature type="compositionally biased region" description="Polar residues" evidence="2">
    <location>
        <begin position="232"/>
        <end position="245"/>
    </location>
</feature>
<dbReference type="PANTHER" id="PTHR15141">
    <property type="entry name" value="TRANSCRIPTION ELONGATION FACTOR B POLYPEPTIDE 3"/>
    <property type="match status" value="1"/>
</dbReference>
<accession>A0ABR1KED0</accession>
<evidence type="ECO:0000313" key="3">
    <source>
        <dbReference type="EMBL" id="KAK7513122.1"/>
    </source>
</evidence>
<name>A0ABR1KED0_9PEZI</name>
<evidence type="ECO:0000256" key="2">
    <source>
        <dbReference type="SAM" id="MobiDB-lite"/>
    </source>
</evidence>
<feature type="coiled-coil region" evidence="1">
    <location>
        <begin position="92"/>
        <end position="124"/>
    </location>
</feature>
<reference evidence="3 4" key="1">
    <citation type="submission" date="2024-04" db="EMBL/GenBank/DDBJ databases">
        <title>Phyllosticta paracitricarpa is synonymous to the EU quarantine fungus P. citricarpa based on phylogenomic analyses.</title>
        <authorList>
            <consortium name="Lawrence Berkeley National Laboratory"/>
            <person name="Van Ingen-Buijs V.A."/>
            <person name="Van Westerhoven A.C."/>
            <person name="Haridas S."/>
            <person name="Skiadas P."/>
            <person name="Martin F."/>
            <person name="Groenewald J.Z."/>
            <person name="Crous P.W."/>
            <person name="Seidl M.F."/>
        </authorList>
    </citation>
    <scope>NUCLEOTIDE SEQUENCE [LARGE SCALE GENOMIC DNA]</scope>
    <source>
        <strain evidence="3 4">CBS 123371</strain>
    </source>
</reference>
<keyword evidence="4" id="KW-1185">Reference proteome</keyword>
<dbReference type="InterPro" id="IPR051870">
    <property type="entry name" value="Elongin-A_domain"/>
</dbReference>
<dbReference type="PANTHER" id="PTHR15141:SF76">
    <property type="entry name" value="TRANSCRIPTION ELONGATION FACTOR B POLYPEPTIDE 3"/>
    <property type="match status" value="1"/>
</dbReference>
<evidence type="ECO:0000313" key="4">
    <source>
        <dbReference type="Proteomes" id="UP001363622"/>
    </source>
</evidence>
<protein>
    <submittedName>
        <fullName evidence="3">RNA polymerase II transcription factor SIII subunit A-domain-containing protein</fullName>
    </submittedName>
</protein>
<feature type="compositionally biased region" description="Polar residues" evidence="2">
    <location>
        <begin position="195"/>
        <end position="205"/>
    </location>
</feature>
<dbReference type="EMBL" id="JBBPHU010000010">
    <property type="protein sequence ID" value="KAK7513122.1"/>
    <property type="molecule type" value="Genomic_DNA"/>
</dbReference>
<dbReference type="Pfam" id="PF06881">
    <property type="entry name" value="Elongin_A"/>
    <property type="match status" value="1"/>
</dbReference>
<dbReference type="Proteomes" id="UP001363622">
    <property type="component" value="Unassembled WGS sequence"/>
</dbReference>
<dbReference type="InterPro" id="IPR010684">
    <property type="entry name" value="RNA_pol_II_trans_fac_SIII_A"/>
</dbReference>
<feature type="compositionally biased region" description="Basic and acidic residues" evidence="2">
    <location>
        <begin position="246"/>
        <end position="259"/>
    </location>
</feature>
<gene>
    <name evidence="3" type="ORF">IWZ03DRAFT_384935</name>
</gene>
<keyword evidence="1" id="KW-0175">Coiled coil</keyword>
<feature type="compositionally biased region" description="Polar residues" evidence="2">
    <location>
        <begin position="266"/>
        <end position="275"/>
    </location>
</feature>
<dbReference type="Gene3D" id="6.10.250.3180">
    <property type="match status" value="1"/>
</dbReference>
<evidence type="ECO:0000256" key="1">
    <source>
        <dbReference type="SAM" id="Coils"/>
    </source>
</evidence>
<organism evidence="3 4">
    <name type="scientific">Phyllosticta citriasiana</name>
    <dbReference type="NCBI Taxonomy" id="595635"/>
    <lineage>
        <taxon>Eukaryota</taxon>
        <taxon>Fungi</taxon>
        <taxon>Dikarya</taxon>
        <taxon>Ascomycota</taxon>
        <taxon>Pezizomycotina</taxon>
        <taxon>Dothideomycetes</taxon>
        <taxon>Dothideomycetes incertae sedis</taxon>
        <taxon>Botryosphaeriales</taxon>
        <taxon>Phyllostictaceae</taxon>
        <taxon>Phyllosticta</taxon>
    </lineage>
</organism>
<comment type="caution">
    <text evidence="3">The sequence shown here is derived from an EMBL/GenBank/DDBJ whole genome shotgun (WGS) entry which is preliminary data.</text>
</comment>